<dbReference type="Proteomes" id="UP000315889">
    <property type="component" value="Unassembled WGS sequence"/>
</dbReference>
<accession>A0A520MNT3</accession>
<gene>
    <name evidence="2" type="ORF">EVB03_00525</name>
</gene>
<keyword evidence="1" id="KW-0472">Membrane</keyword>
<evidence type="ECO:0000313" key="3">
    <source>
        <dbReference type="Proteomes" id="UP000315889"/>
    </source>
</evidence>
<comment type="caution">
    <text evidence="2">The sequence shown here is derived from an EMBL/GenBank/DDBJ whole genome shotgun (WGS) entry which is preliminary data.</text>
</comment>
<evidence type="ECO:0000256" key="1">
    <source>
        <dbReference type="SAM" id="Phobius"/>
    </source>
</evidence>
<proteinExistence type="predicted"/>
<feature type="transmembrane region" description="Helical" evidence="1">
    <location>
        <begin position="35"/>
        <end position="53"/>
    </location>
</feature>
<sequence length="121" mass="13573">MKLVKQYSSSRYAELDALALQNQGILTHVSSKHSYSLGGFVTGVFSVGLWVIFDHQTEDANMFLEDSSHEVSTGFSPAELEDLKEQSKYHSHSALNRFLIYVFTGLGISAVLVSFLLYAYW</sequence>
<name>A0A520MNT3_9GAMM</name>
<dbReference type="AlphaFoldDB" id="A0A520MNT3"/>
<keyword evidence="1" id="KW-1133">Transmembrane helix</keyword>
<feature type="transmembrane region" description="Helical" evidence="1">
    <location>
        <begin position="98"/>
        <end position="120"/>
    </location>
</feature>
<reference evidence="2 3" key="1">
    <citation type="submission" date="2019-02" db="EMBL/GenBank/DDBJ databases">
        <title>Prokaryotic population dynamics and viral predation in marine succession experiment using metagenomics: the confinement effect.</title>
        <authorList>
            <person name="Haro-Moreno J.M."/>
            <person name="Rodriguez-Valera F."/>
            <person name="Lopez-Perez M."/>
        </authorList>
    </citation>
    <scope>NUCLEOTIDE SEQUENCE [LARGE SCALE GENOMIC DNA]</scope>
    <source>
        <strain evidence="2">MED-G170</strain>
    </source>
</reference>
<dbReference type="EMBL" id="SHBP01000001">
    <property type="protein sequence ID" value="RZO22883.1"/>
    <property type="molecule type" value="Genomic_DNA"/>
</dbReference>
<protein>
    <submittedName>
        <fullName evidence="2">Uncharacterized protein</fullName>
    </submittedName>
</protein>
<keyword evidence="1" id="KW-0812">Transmembrane</keyword>
<evidence type="ECO:0000313" key="2">
    <source>
        <dbReference type="EMBL" id="RZO22883.1"/>
    </source>
</evidence>
<organism evidence="2 3">
    <name type="scientific">SAR92 clade bacterium</name>
    <dbReference type="NCBI Taxonomy" id="2315479"/>
    <lineage>
        <taxon>Bacteria</taxon>
        <taxon>Pseudomonadati</taxon>
        <taxon>Pseudomonadota</taxon>
        <taxon>Gammaproteobacteria</taxon>
        <taxon>Cellvibrionales</taxon>
        <taxon>Porticoccaceae</taxon>
        <taxon>SAR92 clade</taxon>
    </lineage>
</organism>